<organism evidence="1 2">
    <name type="scientific">Heterodera schachtii</name>
    <name type="common">Sugarbeet cyst nematode worm</name>
    <name type="synonym">Tylenchus schachtii</name>
    <dbReference type="NCBI Taxonomy" id="97005"/>
    <lineage>
        <taxon>Eukaryota</taxon>
        <taxon>Metazoa</taxon>
        <taxon>Ecdysozoa</taxon>
        <taxon>Nematoda</taxon>
        <taxon>Chromadorea</taxon>
        <taxon>Rhabditida</taxon>
        <taxon>Tylenchina</taxon>
        <taxon>Tylenchomorpha</taxon>
        <taxon>Tylenchoidea</taxon>
        <taxon>Heteroderidae</taxon>
        <taxon>Heteroderinae</taxon>
        <taxon>Heterodera</taxon>
    </lineage>
</organism>
<keyword evidence="2" id="KW-1185">Reference proteome</keyword>
<reference evidence="1 2" key="1">
    <citation type="submission" date="2024-10" db="EMBL/GenBank/DDBJ databases">
        <authorList>
            <person name="Kim D."/>
        </authorList>
    </citation>
    <scope>NUCLEOTIDE SEQUENCE [LARGE SCALE GENOMIC DNA]</scope>
    <source>
        <strain evidence="1">Taebaek</strain>
    </source>
</reference>
<proteinExistence type="predicted"/>
<dbReference type="Proteomes" id="UP001620645">
    <property type="component" value="Unassembled WGS sequence"/>
</dbReference>
<dbReference type="AlphaFoldDB" id="A0ABD2I9C6"/>
<dbReference type="PANTHER" id="PTHR10398:SF2">
    <property type="entry name" value="AFADIN"/>
    <property type="match status" value="1"/>
</dbReference>
<name>A0ABD2I9C6_HETSC</name>
<comment type="caution">
    <text evidence="1">The sequence shown here is derived from an EMBL/GenBank/DDBJ whole genome shotgun (WGS) entry which is preliminary data.</text>
</comment>
<evidence type="ECO:0000313" key="1">
    <source>
        <dbReference type="EMBL" id="KAL3076792.1"/>
    </source>
</evidence>
<accession>A0ABD2I9C6</accession>
<sequence length="199" mass="22766">MAAAAHQRQKLCETIERWNATMMDIFAISLPDENTEFHGVIRFHLHHQNHQRGNNNSLPLLRRRVPWQQNACACPAYTPGERHAHGGDNTGECLLLAVGSYDDDDNGTGGISERHMDADERPLLVQLGWCCHNNGIASGNKERSDGSERCVPPSPMHNGRFVLRRRLPSAGFTRSVPRRFSKWRSGQWKRESERYRERE</sequence>
<evidence type="ECO:0000313" key="2">
    <source>
        <dbReference type="Proteomes" id="UP001620645"/>
    </source>
</evidence>
<dbReference type="PANTHER" id="PTHR10398">
    <property type="entry name" value="AFADIN"/>
    <property type="match status" value="1"/>
</dbReference>
<dbReference type="EMBL" id="JBICCN010000329">
    <property type="protein sequence ID" value="KAL3076792.1"/>
    <property type="molecule type" value="Genomic_DNA"/>
</dbReference>
<dbReference type="InterPro" id="IPR028842">
    <property type="entry name" value="Afadin"/>
</dbReference>
<gene>
    <name evidence="1" type="ORF">niasHS_011529</name>
</gene>
<protein>
    <submittedName>
        <fullName evidence="1">Uncharacterized protein</fullName>
    </submittedName>
</protein>